<keyword evidence="2" id="KW-0436">Ligase</keyword>
<dbReference type="GO" id="GO:0005524">
    <property type="term" value="F:ATP binding"/>
    <property type="evidence" value="ECO:0007669"/>
    <property type="project" value="UniProtKB-KW"/>
</dbReference>
<dbReference type="InterPro" id="IPR020845">
    <property type="entry name" value="AMP-binding_CS"/>
</dbReference>
<dbReference type="InterPro" id="IPR042099">
    <property type="entry name" value="ANL_N_sf"/>
</dbReference>
<evidence type="ECO:0008006" key="9">
    <source>
        <dbReference type="Google" id="ProtNLM"/>
    </source>
</evidence>
<sequence length="710" mass="76839">MDPQEGAPILWRHPNPADTQLARFMRHVSQKYDLDLETYPTLYQWSIDHVADFWAEVWDFCGIRASRRYDTVLPGSGGGSSSSSNTPMFPRPDFFSGARLNFAENLLFPTTTGGGGEDIISDTDVAVMTVTEKKSGDDDDDDAVVKTTWAGLREAVRRCAGALRAAGVGRDDIVAGFVSNHVQALVAMLAAASVGAVWTGISPDSGVFAVLDRLAQIGPRVLFADNGVVYNGKEWPGTDKTVEIVGELAGKGLEVVVVIRNVPGAGLGLEELAGKVGRVEEYESFLDGCPSDQPLRFEQLPPSHPLYILFSSGTTGLPKAIIHTAAGTLIQHKKEHFLHCSMSSRSRMLYYTTTSWMMWHWSVSALAVGASLVLYSGSPFRPHGFMSLPKLLSELQVTHFGTSAAYLSSLEANNVRPVDDPSLDLSRLEAIYSTASPLPPSTFSFVYEAFPKTINLGSITGGTDIISLFGAPCPLLPVRVGEIQCVGLGMAIEVVDSASPADDPRPVVPSDAPGDLVCVKPFPCQPLTFFGPNGDEKYRSAYFERFTGNNIWHHGDFVVLTRTGGLLMLGRSDGILKPAGVRFGSAEIYNTLTKFFAAEVQDAVCVGRRRPDVDRDETVCLFVVMSGGRGFVRGDTDRRIRDVVRAQLSPRHVPAVVDECGPAGVPKTGNGKKIEVAVKQILSGMEVKTNASVANPEALEWFRSWAEEHP</sequence>
<proteinExistence type="inferred from homology"/>
<dbReference type="AlphaFoldDB" id="A0A423X9F2"/>
<dbReference type="PROSITE" id="PS00455">
    <property type="entry name" value="AMP_BINDING"/>
    <property type="match status" value="1"/>
</dbReference>
<evidence type="ECO:0000313" key="8">
    <source>
        <dbReference type="Proteomes" id="UP000283895"/>
    </source>
</evidence>
<feature type="domain" description="AMP-dependent synthetase/ligase" evidence="5">
    <location>
        <begin position="145"/>
        <end position="498"/>
    </location>
</feature>
<dbReference type="SUPFAM" id="SSF56801">
    <property type="entry name" value="Acetyl-CoA synthetase-like"/>
    <property type="match status" value="1"/>
</dbReference>
<dbReference type="InterPro" id="IPR032387">
    <property type="entry name" value="ACAS_N"/>
</dbReference>
<evidence type="ECO:0000256" key="2">
    <source>
        <dbReference type="ARBA" id="ARBA00022598"/>
    </source>
</evidence>
<reference evidence="7 8" key="1">
    <citation type="submission" date="2015-09" db="EMBL/GenBank/DDBJ databases">
        <title>Host preference determinants of Valsa canker pathogens revealed by comparative genomics.</title>
        <authorList>
            <person name="Yin Z."/>
            <person name="Huang L."/>
        </authorList>
    </citation>
    <scope>NUCLEOTIDE SEQUENCE [LARGE SCALE GENOMIC DNA]</scope>
    <source>
        <strain evidence="7 8">03-1</strain>
    </source>
</reference>
<gene>
    <name evidence="7" type="ORF">VMCG_00468</name>
</gene>
<accession>A0A423X9F2</accession>
<name>A0A423X9F2_9PEZI</name>
<evidence type="ECO:0000259" key="5">
    <source>
        <dbReference type="Pfam" id="PF00501"/>
    </source>
</evidence>
<comment type="similarity">
    <text evidence="1">Belongs to the ATP-dependent AMP-binding enzyme family.</text>
</comment>
<evidence type="ECO:0000313" key="7">
    <source>
        <dbReference type="EMBL" id="ROW12310.1"/>
    </source>
</evidence>
<evidence type="ECO:0000259" key="6">
    <source>
        <dbReference type="Pfam" id="PF16177"/>
    </source>
</evidence>
<dbReference type="GO" id="GO:0006629">
    <property type="term" value="P:lipid metabolic process"/>
    <property type="evidence" value="ECO:0007669"/>
    <property type="project" value="InterPro"/>
</dbReference>
<feature type="domain" description="Acetyl-coenzyme A synthetase N-terminal" evidence="6">
    <location>
        <begin position="39"/>
        <end position="105"/>
    </location>
</feature>
<dbReference type="OrthoDB" id="10253869at2759"/>
<keyword evidence="4" id="KW-0067">ATP-binding</keyword>
<dbReference type="PANTHER" id="PTHR42921">
    <property type="entry name" value="ACETOACETYL-COA SYNTHETASE"/>
    <property type="match status" value="1"/>
</dbReference>
<dbReference type="EMBL" id="LKEA01000001">
    <property type="protein sequence ID" value="ROW12310.1"/>
    <property type="molecule type" value="Genomic_DNA"/>
</dbReference>
<dbReference type="InterPro" id="IPR000873">
    <property type="entry name" value="AMP-dep_synth/lig_dom"/>
</dbReference>
<dbReference type="Gene3D" id="3.40.50.12780">
    <property type="entry name" value="N-terminal domain of ligase-like"/>
    <property type="match status" value="1"/>
</dbReference>
<evidence type="ECO:0000256" key="1">
    <source>
        <dbReference type="ARBA" id="ARBA00006432"/>
    </source>
</evidence>
<dbReference type="GO" id="GO:0030729">
    <property type="term" value="F:acetoacetate-CoA ligase activity"/>
    <property type="evidence" value="ECO:0007669"/>
    <property type="project" value="InterPro"/>
</dbReference>
<keyword evidence="8" id="KW-1185">Reference proteome</keyword>
<dbReference type="NCBIfam" id="TIGR01217">
    <property type="entry name" value="ac_ac_CoA_syn"/>
    <property type="match status" value="1"/>
</dbReference>
<organism evidence="7 8">
    <name type="scientific">Cytospora schulzeri</name>
    <dbReference type="NCBI Taxonomy" id="448051"/>
    <lineage>
        <taxon>Eukaryota</taxon>
        <taxon>Fungi</taxon>
        <taxon>Dikarya</taxon>
        <taxon>Ascomycota</taxon>
        <taxon>Pezizomycotina</taxon>
        <taxon>Sordariomycetes</taxon>
        <taxon>Sordariomycetidae</taxon>
        <taxon>Diaporthales</taxon>
        <taxon>Cytosporaceae</taxon>
        <taxon>Cytospora</taxon>
    </lineage>
</organism>
<keyword evidence="3" id="KW-0547">Nucleotide-binding</keyword>
<dbReference type="Pfam" id="PF16177">
    <property type="entry name" value="ACAS_N"/>
    <property type="match status" value="1"/>
</dbReference>
<comment type="caution">
    <text evidence="7">The sequence shown here is derived from an EMBL/GenBank/DDBJ whole genome shotgun (WGS) entry which is preliminary data.</text>
</comment>
<evidence type="ECO:0000256" key="3">
    <source>
        <dbReference type="ARBA" id="ARBA00022741"/>
    </source>
</evidence>
<dbReference type="Pfam" id="PF00501">
    <property type="entry name" value="AMP-binding"/>
    <property type="match status" value="1"/>
</dbReference>
<dbReference type="Gene3D" id="3.30.300.30">
    <property type="match status" value="1"/>
</dbReference>
<dbReference type="PANTHER" id="PTHR42921:SF1">
    <property type="entry name" value="ACETOACETYL-COA SYNTHETASE"/>
    <property type="match status" value="1"/>
</dbReference>
<protein>
    <recommendedName>
        <fullName evidence="9">AMP-dependent synthetase/ligase domain-containing protein</fullName>
    </recommendedName>
</protein>
<dbReference type="InterPro" id="IPR005914">
    <property type="entry name" value="Acac_CoA_synth"/>
</dbReference>
<dbReference type="Proteomes" id="UP000283895">
    <property type="component" value="Unassembled WGS sequence"/>
</dbReference>
<dbReference type="STRING" id="356882.A0A423X9F2"/>
<dbReference type="InterPro" id="IPR045851">
    <property type="entry name" value="AMP-bd_C_sf"/>
</dbReference>
<evidence type="ECO:0000256" key="4">
    <source>
        <dbReference type="ARBA" id="ARBA00022840"/>
    </source>
</evidence>